<dbReference type="Gene3D" id="3.30.110.90">
    <property type="entry name" value="Amidohydrolase"/>
    <property type="match status" value="1"/>
</dbReference>
<dbReference type="KEGG" id="camu:CA2015_4137"/>
<dbReference type="Gene3D" id="1.20.58.520">
    <property type="entry name" value="Amidohydrolase"/>
    <property type="match status" value="1"/>
</dbReference>
<protein>
    <submittedName>
        <fullName evidence="1">Uncharacterized protein</fullName>
    </submittedName>
</protein>
<dbReference type="OrthoDB" id="9797498at2"/>
<organism evidence="1 2">
    <name type="scientific">Cyclobacterium amurskyense</name>
    <dbReference type="NCBI Taxonomy" id="320787"/>
    <lineage>
        <taxon>Bacteria</taxon>
        <taxon>Pseudomonadati</taxon>
        <taxon>Bacteroidota</taxon>
        <taxon>Cytophagia</taxon>
        <taxon>Cytophagales</taxon>
        <taxon>Cyclobacteriaceae</taxon>
        <taxon>Cyclobacterium</taxon>
    </lineage>
</organism>
<keyword evidence="2" id="KW-1185">Reference proteome</keyword>
<name>A0A0H4PKC4_9BACT</name>
<evidence type="ECO:0000313" key="1">
    <source>
        <dbReference type="EMBL" id="AKP53490.1"/>
    </source>
</evidence>
<dbReference type="InterPro" id="IPR032466">
    <property type="entry name" value="Metal_Hydrolase"/>
</dbReference>
<dbReference type="SUPFAM" id="SSF51556">
    <property type="entry name" value="Metallo-dependent hydrolases"/>
    <property type="match status" value="1"/>
</dbReference>
<evidence type="ECO:0000313" key="2">
    <source>
        <dbReference type="Proteomes" id="UP000036520"/>
    </source>
</evidence>
<accession>A0A0H4PKC4</accession>
<dbReference type="Proteomes" id="UP000036520">
    <property type="component" value="Chromosome"/>
</dbReference>
<proteinExistence type="predicted"/>
<gene>
    <name evidence="1" type="ORF">CA2015_4137</name>
</gene>
<dbReference type="EMBL" id="CP012040">
    <property type="protein sequence ID" value="AKP53490.1"/>
    <property type="molecule type" value="Genomic_DNA"/>
</dbReference>
<reference evidence="1 2" key="1">
    <citation type="submission" date="2015-07" db="EMBL/GenBank/DDBJ databases">
        <authorList>
            <person name="Kim K.M."/>
        </authorList>
    </citation>
    <scope>NUCLEOTIDE SEQUENCE [LARGE SCALE GENOMIC DNA]</scope>
    <source>
        <strain evidence="1 2">KCTC 12363</strain>
    </source>
</reference>
<dbReference type="AlphaFoldDB" id="A0A0H4PKC4"/>
<sequence>MAGTDCPIFYLTPGRSLHQELVVLVEAGLSPLEAIKTATLNPAKYFDMEYN</sequence>